<gene>
    <name evidence="1" type="ORF">HJG60_010756</name>
</gene>
<comment type="caution">
    <text evidence="1">The sequence shown here is derived from an EMBL/GenBank/DDBJ whole genome shotgun (WGS) entry which is preliminary data.</text>
</comment>
<evidence type="ECO:0000313" key="1">
    <source>
        <dbReference type="EMBL" id="KAF6109481.1"/>
    </source>
</evidence>
<accession>A0A834EA34</accession>
<dbReference type="AlphaFoldDB" id="A0A834EA34"/>
<name>A0A834EA34_9CHIR</name>
<evidence type="ECO:0000313" key="2">
    <source>
        <dbReference type="Proteomes" id="UP000664940"/>
    </source>
</evidence>
<dbReference type="EMBL" id="JABVXQ010000005">
    <property type="protein sequence ID" value="KAF6109481.1"/>
    <property type="molecule type" value="Genomic_DNA"/>
</dbReference>
<proteinExistence type="predicted"/>
<protein>
    <submittedName>
        <fullName evidence="1">Uncharacterized protein</fullName>
    </submittedName>
</protein>
<reference evidence="1 2" key="1">
    <citation type="journal article" date="2020" name="Nature">
        <title>Six reference-quality genomes reveal evolution of bat adaptations.</title>
        <authorList>
            <person name="Jebb D."/>
            <person name="Huang Z."/>
            <person name="Pippel M."/>
            <person name="Hughes G.M."/>
            <person name="Lavrichenko K."/>
            <person name="Devanna P."/>
            <person name="Winkler S."/>
            <person name="Jermiin L.S."/>
            <person name="Skirmuntt E.C."/>
            <person name="Katzourakis A."/>
            <person name="Burkitt-Gray L."/>
            <person name="Ray D.A."/>
            <person name="Sullivan K.A.M."/>
            <person name="Roscito J.G."/>
            <person name="Kirilenko B.M."/>
            <person name="Davalos L.M."/>
            <person name="Corthals A.P."/>
            <person name="Power M.L."/>
            <person name="Jones G."/>
            <person name="Ransome R.D."/>
            <person name="Dechmann D.K.N."/>
            <person name="Locatelli A.G."/>
            <person name="Puechmaille S.J."/>
            <person name="Fedrigo O."/>
            <person name="Jarvis E.D."/>
            <person name="Hiller M."/>
            <person name="Vernes S.C."/>
            <person name="Myers E.W."/>
            <person name="Teeling E.C."/>
        </authorList>
    </citation>
    <scope>NUCLEOTIDE SEQUENCE [LARGE SCALE GENOMIC DNA]</scope>
    <source>
        <strain evidence="1">Bat1K_MPI-CBG_1</strain>
    </source>
</reference>
<organism evidence="1 2">
    <name type="scientific">Phyllostomus discolor</name>
    <name type="common">pale spear-nosed bat</name>
    <dbReference type="NCBI Taxonomy" id="89673"/>
    <lineage>
        <taxon>Eukaryota</taxon>
        <taxon>Metazoa</taxon>
        <taxon>Chordata</taxon>
        <taxon>Craniata</taxon>
        <taxon>Vertebrata</taxon>
        <taxon>Euteleostomi</taxon>
        <taxon>Mammalia</taxon>
        <taxon>Eutheria</taxon>
        <taxon>Laurasiatheria</taxon>
        <taxon>Chiroptera</taxon>
        <taxon>Yangochiroptera</taxon>
        <taxon>Phyllostomidae</taxon>
        <taxon>Phyllostominae</taxon>
        <taxon>Phyllostomus</taxon>
    </lineage>
</organism>
<dbReference type="Proteomes" id="UP000664940">
    <property type="component" value="Unassembled WGS sequence"/>
</dbReference>
<sequence length="152" mass="16400">MLLIPARWRQGNGNVTSGLGPCLTSQRIRDSEGVGAGRDFARLQGLQKCWAMLIKAAKRREGCFMSCIAAEEELGIQIFSMKPPARVKDGGQCPAGGCPRALPLLSVCTWLSRPRRSGSCHRGRGKDIAPAAHVPRMMPFITAREAASSPAR</sequence>